<dbReference type="EMBL" id="CM055107">
    <property type="protein sequence ID" value="KAJ7527460.1"/>
    <property type="molecule type" value="Genomic_DNA"/>
</dbReference>
<protein>
    <submittedName>
        <fullName evidence="1">Uncharacterized protein</fullName>
    </submittedName>
</protein>
<name>A0ACC2BCH3_DIPCM</name>
<evidence type="ECO:0000313" key="2">
    <source>
        <dbReference type="Proteomes" id="UP001162992"/>
    </source>
</evidence>
<evidence type="ECO:0000313" key="1">
    <source>
        <dbReference type="EMBL" id="KAJ7527460.1"/>
    </source>
</evidence>
<organism evidence="1 2">
    <name type="scientific">Diphasiastrum complanatum</name>
    <name type="common">Issler's clubmoss</name>
    <name type="synonym">Lycopodium complanatum</name>
    <dbReference type="NCBI Taxonomy" id="34168"/>
    <lineage>
        <taxon>Eukaryota</taxon>
        <taxon>Viridiplantae</taxon>
        <taxon>Streptophyta</taxon>
        <taxon>Embryophyta</taxon>
        <taxon>Tracheophyta</taxon>
        <taxon>Lycopodiopsida</taxon>
        <taxon>Lycopodiales</taxon>
        <taxon>Lycopodiaceae</taxon>
        <taxon>Lycopodioideae</taxon>
        <taxon>Diphasiastrum</taxon>
    </lineage>
</organism>
<proteinExistence type="predicted"/>
<dbReference type="Proteomes" id="UP001162992">
    <property type="component" value="Chromosome 16"/>
</dbReference>
<accession>A0ACC2BCH3</accession>
<gene>
    <name evidence="1" type="ORF">O6H91_16G055400</name>
</gene>
<keyword evidence="2" id="KW-1185">Reference proteome</keyword>
<reference evidence="2" key="1">
    <citation type="journal article" date="2024" name="Proc. Natl. Acad. Sci. U.S.A.">
        <title>Extraordinary preservation of gene collinearity over three hundred million years revealed in homosporous lycophytes.</title>
        <authorList>
            <person name="Li C."/>
            <person name="Wickell D."/>
            <person name="Kuo L.Y."/>
            <person name="Chen X."/>
            <person name="Nie B."/>
            <person name="Liao X."/>
            <person name="Peng D."/>
            <person name="Ji J."/>
            <person name="Jenkins J."/>
            <person name="Williams M."/>
            <person name="Shu S."/>
            <person name="Plott C."/>
            <person name="Barry K."/>
            <person name="Rajasekar S."/>
            <person name="Grimwood J."/>
            <person name="Han X."/>
            <person name="Sun S."/>
            <person name="Hou Z."/>
            <person name="He W."/>
            <person name="Dai G."/>
            <person name="Sun C."/>
            <person name="Schmutz J."/>
            <person name="Leebens-Mack J.H."/>
            <person name="Li F.W."/>
            <person name="Wang L."/>
        </authorList>
    </citation>
    <scope>NUCLEOTIDE SEQUENCE [LARGE SCALE GENOMIC DNA]</scope>
    <source>
        <strain evidence="2">cv. PW_Plant_1</strain>
    </source>
</reference>
<sequence>MKDWQLRMSDPSLYHHHPHPHSQKRLPLTSIPRSSTRTRKIDKRTLWPSTYFSSRLPQASFITLSALHGSSKSYVKPQLLLPTKNVINFAQSLMPTDTSTEEEFGSLYVVRLLTSKANASSLSEFNGGILIALIGQNGEAIMERILAIEHSKTVEEDSHNHLRFQRGSVDTVKFYGPDVGQLSALWIAPESGTWRLDEAIITVLPCAEQSRNSELPSKDFNSLSLSRICESNVDSRNFEEHMIQTEKGSFRYIFKGEENLLGDKTDYPAAELIPSSISEILVGEVSSENALEICQKDLPTLEDTLKQRQIGLQEYMDLKVALITCTVSLVALGTACIAATGAEELAKGFTLGGTGSIIYLFLLQKVVDGLPSAVSSGKASETTVIKSAESWTKSILATPLARLALVTSTVIVLGNLLHGDFMLYFQPQVILAGVAGFFTSKVAIFLVGLRSVHGNSKNVTAANKDNNGK</sequence>
<comment type="caution">
    <text evidence="1">The sequence shown here is derived from an EMBL/GenBank/DDBJ whole genome shotgun (WGS) entry which is preliminary data.</text>
</comment>